<comment type="caution">
    <text evidence="2">The sequence shown here is derived from an EMBL/GenBank/DDBJ whole genome shotgun (WGS) entry which is preliminary data.</text>
</comment>
<gene>
    <name evidence="2" type="ORF">IAC79_08125</name>
</gene>
<proteinExistence type="predicted"/>
<feature type="region of interest" description="Disordered" evidence="1">
    <location>
        <begin position="1008"/>
        <end position="1031"/>
    </location>
</feature>
<name>A0A9D1T470_9BACT</name>
<sequence length="1147" mass="124486">MKHPRNANRGSALLIVLGLLGFLLISAVAFSVSMRTEKSAAAAYRNGLIARELLATVFSEARYAVDLALDDQLNGADPFNSPSARTAERLAPFYEGEGSDKYARLIASAPKGANGDDIAYLLDDAALRHVPTALAYTVYRILEQDYDQNGTAGTDNAADGYYFDKAARWQTIDIARPERRVSVGNTTDRISSETVGRMAWAAINVSDMLDINAVGSLSPRRGIGFTGSEFAFGELAGATSSGSGTTAAYDLFQDPGDGSKAKPSDLPLFASGADLALYAARSDGAILTQDDGEVYPFSWEDAINNEGDGAYSPFTVYSFWPDETRRREDGTNPRSADAIACSDVDQAYLGSMCPQELSSAVEQVLGSSGTSLAENFYLLLRDYVDTDFVPGEAASSNQTIPTAEPVPMVSEVGYLAPSDTASFDSELQTAIISAFKEGEKVEGDFTQADDLANLTDLSKLGELELTLPALSLDATARTYFPGHAFVDTSVSFTPEAEGFSAAYLTGYTADGGNESFVANQPQTVEIPATPGMVSIAGGPETALFETHNFGLKPAAFGAFKIDGEKIKMKAPSVAQGGQVTAQDTEVTLAGVVDFFFRVVVRDQNGSRFDIVPSYQSKDPPDHTVYPIEDASNRGLDQRLSNKLRNFDAYYFRVTRPFSVTFNVRWDVTEETATDGTKSYSVSVKLASAAGGDSLTVSNAIKTDGSDLTLGDRALKSATAGGSSFETYSPNKGAWFTVDPRYNWLSPMMGVTGDASAYGITSQPLAVLSSPHWLFMPETDVGTDPETASDIQNEYAENAKTNEYVPFAWGLKVEDIRYGYGNSGQLLLPQEVGFLPVPLETNVWTPSTTEQYASTSLASYYENVAKGSFFRTIPVTDFDDDALSQDKYTRYGNLCTMFGRFGGENLPEEHRGIMSAFVGMDDYYLSQRLKRFAMMGIPSSIQQAAKVTVDRLTEASSDTMLRVPSEIMDDLSTLQTSTESVQLDTEAKYDEFVRDYLFYLPDDTVAKSGTNSWDEDQEAYDGDNNPQPPVRPQTITDVILQRGTDDSGASTNLFTDKLKAYNESKGSADKLGQNDLTTLVAVGNSCFGDRQQLFLYIMRADTIKTSSSSTSRSLAEYRPQSTARAVALVWRDAYGRLPERVIYFQYLP</sequence>
<evidence type="ECO:0000256" key="1">
    <source>
        <dbReference type="SAM" id="MobiDB-lite"/>
    </source>
</evidence>
<reference evidence="2" key="1">
    <citation type="submission" date="2020-10" db="EMBL/GenBank/DDBJ databases">
        <authorList>
            <person name="Gilroy R."/>
        </authorList>
    </citation>
    <scope>NUCLEOTIDE SEQUENCE</scope>
    <source>
        <strain evidence="2">35461</strain>
    </source>
</reference>
<evidence type="ECO:0000313" key="2">
    <source>
        <dbReference type="EMBL" id="HIV10063.1"/>
    </source>
</evidence>
<dbReference type="Proteomes" id="UP000886845">
    <property type="component" value="Unassembled WGS sequence"/>
</dbReference>
<evidence type="ECO:0000313" key="3">
    <source>
        <dbReference type="Proteomes" id="UP000886845"/>
    </source>
</evidence>
<dbReference type="EMBL" id="DVOR01000254">
    <property type="protein sequence ID" value="HIV10063.1"/>
    <property type="molecule type" value="Genomic_DNA"/>
</dbReference>
<accession>A0A9D1T470</accession>
<protein>
    <submittedName>
        <fullName evidence="2">Uncharacterized protein</fullName>
    </submittedName>
</protein>
<organism evidence="2 3">
    <name type="scientific">Candidatus Spyradenecus faecavium</name>
    <dbReference type="NCBI Taxonomy" id="2840947"/>
    <lineage>
        <taxon>Bacteria</taxon>
        <taxon>Pseudomonadati</taxon>
        <taxon>Lentisphaerota</taxon>
        <taxon>Lentisphaeria</taxon>
        <taxon>Lentisphaerales</taxon>
        <taxon>Lentisphaeraceae</taxon>
        <taxon>Lentisphaeraceae incertae sedis</taxon>
        <taxon>Candidatus Spyradenecus</taxon>
    </lineage>
</organism>
<dbReference type="AlphaFoldDB" id="A0A9D1T470"/>
<reference evidence="2" key="2">
    <citation type="journal article" date="2021" name="PeerJ">
        <title>Extensive microbial diversity within the chicken gut microbiome revealed by metagenomics and culture.</title>
        <authorList>
            <person name="Gilroy R."/>
            <person name="Ravi A."/>
            <person name="Getino M."/>
            <person name="Pursley I."/>
            <person name="Horton D.L."/>
            <person name="Alikhan N.F."/>
            <person name="Baker D."/>
            <person name="Gharbi K."/>
            <person name="Hall N."/>
            <person name="Watson M."/>
            <person name="Adriaenssens E.M."/>
            <person name="Foster-Nyarko E."/>
            <person name="Jarju S."/>
            <person name="Secka A."/>
            <person name="Antonio M."/>
            <person name="Oren A."/>
            <person name="Chaudhuri R.R."/>
            <person name="La Ragione R."/>
            <person name="Hildebrand F."/>
            <person name="Pallen M.J."/>
        </authorList>
    </citation>
    <scope>NUCLEOTIDE SEQUENCE</scope>
    <source>
        <strain evidence="2">35461</strain>
    </source>
</reference>